<keyword evidence="2" id="KW-1003">Cell membrane</keyword>
<evidence type="ECO:0000256" key="1">
    <source>
        <dbReference type="ARBA" id="ARBA00004651"/>
    </source>
</evidence>
<comment type="subcellular location">
    <subcellularLocation>
        <location evidence="1">Cell membrane</location>
        <topology evidence="1">Multi-pass membrane protein</topology>
    </subcellularLocation>
</comment>
<keyword evidence="4 7" id="KW-1133">Transmembrane helix</keyword>
<comment type="caution">
    <text evidence="9">The sequence shown here is derived from an EMBL/GenBank/DDBJ whole genome shotgun (WGS) entry which is preliminary data.</text>
</comment>
<dbReference type="InterPro" id="IPR050445">
    <property type="entry name" value="Bact_polysacc_biosynth/exp"/>
</dbReference>
<feature type="transmembrane region" description="Helical" evidence="7">
    <location>
        <begin position="46"/>
        <end position="64"/>
    </location>
</feature>
<evidence type="ECO:0000256" key="7">
    <source>
        <dbReference type="SAM" id="Phobius"/>
    </source>
</evidence>
<evidence type="ECO:0000256" key="5">
    <source>
        <dbReference type="ARBA" id="ARBA00023136"/>
    </source>
</evidence>
<evidence type="ECO:0000256" key="4">
    <source>
        <dbReference type="ARBA" id="ARBA00022989"/>
    </source>
</evidence>
<reference evidence="9 10" key="1">
    <citation type="submission" date="2023-07" db="EMBL/GenBank/DDBJ databases">
        <title>Genomic Encyclopedia of Type Strains, Phase IV (KMG-IV): sequencing the most valuable type-strain genomes for metagenomic binning, comparative biology and taxonomic classification.</title>
        <authorList>
            <person name="Goeker M."/>
        </authorList>
    </citation>
    <scope>NUCLEOTIDE SEQUENCE [LARGE SCALE GENOMIC DNA]</scope>
    <source>
        <strain evidence="9 10">DSM 19562</strain>
    </source>
</reference>
<feature type="domain" description="Polysaccharide chain length determinant N-terminal" evidence="8">
    <location>
        <begin position="37"/>
        <end position="124"/>
    </location>
</feature>
<evidence type="ECO:0000256" key="3">
    <source>
        <dbReference type="ARBA" id="ARBA00022692"/>
    </source>
</evidence>
<evidence type="ECO:0000313" key="10">
    <source>
        <dbReference type="Proteomes" id="UP001236369"/>
    </source>
</evidence>
<keyword evidence="10" id="KW-1185">Reference proteome</keyword>
<evidence type="ECO:0000313" key="9">
    <source>
        <dbReference type="EMBL" id="MDQ0444578.1"/>
    </source>
</evidence>
<organism evidence="9 10">
    <name type="scientific">Methylobacterium persicinum</name>
    <dbReference type="NCBI Taxonomy" id="374426"/>
    <lineage>
        <taxon>Bacteria</taxon>
        <taxon>Pseudomonadati</taxon>
        <taxon>Pseudomonadota</taxon>
        <taxon>Alphaproteobacteria</taxon>
        <taxon>Hyphomicrobiales</taxon>
        <taxon>Methylobacteriaceae</taxon>
        <taxon>Methylobacterium</taxon>
    </lineage>
</organism>
<feature type="transmembrane region" description="Helical" evidence="7">
    <location>
        <begin position="275"/>
        <end position="297"/>
    </location>
</feature>
<dbReference type="EMBL" id="JAUSVV010000013">
    <property type="protein sequence ID" value="MDQ0444578.1"/>
    <property type="molecule type" value="Genomic_DNA"/>
</dbReference>
<name>A0ABU0HQI8_9HYPH</name>
<evidence type="ECO:0000259" key="8">
    <source>
        <dbReference type="Pfam" id="PF02706"/>
    </source>
</evidence>
<accession>A0ABU0HQI8</accession>
<dbReference type="Proteomes" id="UP001236369">
    <property type="component" value="Unassembled WGS sequence"/>
</dbReference>
<feature type="compositionally biased region" description="Polar residues" evidence="6">
    <location>
        <begin position="13"/>
        <end position="22"/>
    </location>
</feature>
<gene>
    <name evidence="9" type="ORF">QO016_004091</name>
</gene>
<evidence type="ECO:0000256" key="6">
    <source>
        <dbReference type="SAM" id="MobiDB-lite"/>
    </source>
</evidence>
<dbReference type="RefSeq" id="WP_238252927.1">
    <property type="nucleotide sequence ID" value="NZ_BPQX01000063.1"/>
</dbReference>
<dbReference type="Pfam" id="PF02706">
    <property type="entry name" value="Wzz"/>
    <property type="match status" value="1"/>
</dbReference>
<sequence length="317" mass="34833">MKDLQAPAGGQSMGPSTSQSIWTGERSVTDASATVTDVLRLLRRRIVFLVVWVMAFVASAAVYTKLLHPDFIASTQILLQPQMVVNDGPENLRHFYQLVIDSDQCETELRILSSQRLLYQVFKNQNLADAPEIRSGSDGLWAFLGARIDRFRQIPAEDAQSIEAFNAFLGRVRARRLGLSYVIEISYRAQSAEQASRIVNAIASTYAAYRLRGVLAREQRRGVYLESRLSNLMGQVMAAEAGSRFGVIPEDAMPDADVRLLGPASRAVGVAYPKMVPLVMMMGGLGLASGLLIILLSRGTTVRHTNRMAATAAFQRA</sequence>
<dbReference type="InterPro" id="IPR003856">
    <property type="entry name" value="LPS_length_determ_N"/>
</dbReference>
<proteinExistence type="predicted"/>
<keyword evidence="3 7" id="KW-0812">Transmembrane</keyword>
<dbReference type="PANTHER" id="PTHR32309:SF13">
    <property type="entry name" value="FERRIC ENTEROBACTIN TRANSPORT PROTEIN FEPE"/>
    <property type="match status" value="1"/>
</dbReference>
<dbReference type="PANTHER" id="PTHR32309">
    <property type="entry name" value="TYROSINE-PROTEIN KINASE"/>
    <property type="match status" value="1"/>
</dbReference>
<keyword evidence="5 7" id="KW-0472">Membrane</keyword>
<protein>
    <submittedName>
        <fullName evidence="9">Uncharacterized protein involved in exopolysaccharide biosynthesis</fullName>
    </submittedName>
</protein>
<evidence type="ECO:0000256" key="2">
    <source>
        <dbReference type="ARBA" id="ARBA00022475"/>
    </source>
</evidence>
<feature type="region of interest" description="Disordered" evidence="6">
    <location>
        <begin position="1"/>
        <end position="23"/>
    </location>
</feature>